<comment type="caution">
    <text evidence="1">The sequence shown here is derived from an EMBL/GenBank/DDBJ whole genome shotgun (WGS) entry which is preliminary data.</text>
</comment>
<protein>
    <submittedName>
        <fullName evidence="1">Uncharacterized protein</fullName>
    </submittedName>
</protein>
<dbReference type="EMBL" id="JABWGO010000012">
    <property type="protein sequence ID" value="NUW45526.1"/>
    <property type="molecule type" value="Genomic_DNA"/>
</dbReference>
<organism evidence="1 2">
    <name type="scientific">Nonomuraea rhodomycinica</name>
    <dbReference type="NCBI Taxonomy" id="1712872"/>
    <lineage>
        <taxon>Bacteria</taxon>
        <taxon>Bacillati</taxon>
        <taxon>Actinomycetota</taxon>
        <taxon>Actinomycetes</taxon>
        <taxon>Streptosporangiales</taxon>
        <taxon>Streptosporangiaceae</taxon>
        <taxon>Nonomuraea</taxon>
    </lineage>
</organism>
<evidence type="ECO:0000313" key="1">
    <source>
        <dbReference type="EMBL" id="NUW45526.1"/>
    </source>
</evidence>
<keyword evidence="2" id="KW-1185">Reference proteome</keyword>
<sequence>MSRWYGPGGIEVERILLDRGHGARQVLRVTRRGPIRDIVLAYATTVAEVAALVPLPDLVEVIDLPLDRRVP</sequence>
<dbReference type="RefSeq" id="WP_175604985.1">
    <property type="nucleotide sequence ID" value="NZ_JABWGO010000012.1"/>
</dbReference>
<reference evidence="1 2" key="1">
    <citation type="submission" date="2020-06" db="EMBL/GenBank/DDBJ databases">
        <authorList>
            <person name="Chanama M."/>
        </authorList>
    </citation>
    <scope>NUCLEOTIDE SEQUENCE [LARGE SCALE GENOMIC DNA]</scope>
    <source>
        <strain evidence="1 2">TBRC6557</strain>
    </source>
</reference>
<dbReference type="AlphaFoldDB" id="A0A7Y6MGA1"/>
<name>A0A7Y6MGA1_9ACTN</name>
<evidence type="ECO:0000313" key="2">
    <source>
        <dbReference type="Proteomes" id="UP000546126"/>
    </source>
</evidence>
<proteinExistence type="predicted"/>
<accession>A0A7Y6MGA1</accession>
<gene>
    <name evidence="1" type="ORF">HT134_36240</name>
</gene>
<dbReference type="Proteomes" id="UP000546126">
    <property type="component" value="Unassembled WGS sequence"/>
</dbReference>